<dbReference type="PANTHER" id="PTHR31573:SF1">
    <property type="entry name" value="DNA OXIDATIVE DEMETHYLASE ALKBH2"/>
    <property type="match status" value="1"/>
</dbReference>
<feature type="binding site" evidence="2">
    <location>
        <position position="243"/>
    </location>
    <ligand>
        <name>2-oxoglutarate</name>
        <dbReference type="ChEBI" id="CHEBI:16810"/>
    </ligand>
</feature>
<evidence type="ECO:0000313" key="4">
    <source>
        <dbReference type="EMBL" id="KAI0512240.1"/>
    </source>
</evidence>
<feature type="binding site" evidence="2">
    <location>
        <begin position="75"/>
        <end position="77"/>
    </location>
    <ligand>
        <name>substrate</name>
    </ligand>
</feature>
<dbReference type="InterPro" id="IPR037151">
    <property type="entry name" value="AlkB-like_sf"/>
</dbReference>
<feature type="binding site" evidence="2">
    <location>
        <position position="148"/>
    </location>
    <ligand>
        <name>2-oxoglutarate</name>
        <dbReference type="ChEBI" id="CHEBI:16810"/>
    </ligand>
</feature>
<proteinExistence type="inferred from homology"/>
<feature type="binding site" evidence="2">
    <location>
        <position position="136"/>
    </location>
    <ligand>
        <name>2-oxoglutarate</name>
        <dbReference type="ChEBI" id="CHEBI:16810"/>
    </ligand>
</feature>
<dbReference type="InterPro" id="IPR005123">
    <property type="entry name" value="Oxoglu/Fe-dep_dioxygenase_dom"/>
</dbReference>
<dbReference type="Proteomes" id="UP000829196">
    <property type="component" value="Unassembled WGS sequence"/>
</dbReference>
<feature type="binding site" evidence="2">
    <location>
        <position position="151"/>
    </location>
    <ligand>
        <name>substrate</name>
    </ligand>
</feature>
<feature type="binding site" evidence="2">
    <location>
        <position position="237"/>
    </location>
    <ligand>
        <name>2-oxoglutarate</name>
        <dbReference type="ChEBI" id="CHEBI:16810"/>
    </ligand>
</feature>
<dbReference type="OrthoDB" id="545910at2759"/>
<accession>A0A8T3BIY6</accession>
<name>A0A8T3BIY6_DENNO</name>
<dbReference type="FunFam" id="2.60.120.590:FF:000015">
    <property type="entry name" value="DNA oxidative demethylase ALKBH2"/>
    <property type="match status" value="1"/>
</dbReference>
<feature type="binding site" evidence="2">
    <location>
        <position position="138"/>
    </location>
    <ligand>
        <name>2-oxoglutarate</name>
        <dbReference type="ChEBI" id="CHEBI:16810"/>
    </ligand>
</feature>
<sequence>MPAMSFRLRGFEATELNPNLDANSCEKRGKQSITDLGDGSEVVYVPKFLSAERAWDWFDYLDKEIPWTRPLIHVFGRSCLQPRDTCYVASEGLTALKYSGYQPHAYTWDEYPVLRDILQAVHDALPGTRFNSLLLNRYKCGSDYVAWHSDDEKVYGSTPKIASVSFGCEREFLLKKKPVKKEASNASEEQRHKRLKISCQDRHSFLLKHGSLLVMRGYTQRDWIHSVPKRAKSGSVRINLTFRQIVM</sequence>
<reference evidence="4" key="1">
    <citation type="journal article" date="2022" name="Front. Genet.">
        <title>Chromosome-Scale Assembly of the Dendrobium nobile Genome Provides Insights Into the Molecular Mechanism of the Biosynthesis of the Medicinal Active Ingredient of Dendrobium.</title>
        <authorList>
            <person name="Xu Q."/>
            <person name="Niu S.-C."/>
            <person name="Li K.-L."/>
            <person name="Zheng P.-J."/>
            <person name="Zhang X.-J."/>
            <person name="Jia Y."/>
            <person name="Liu Y."/>
            <person name="Niu Y.-X."/>
            <person name="Yu L.-H."/>
            <person name="Chen D.-F."/>
            <person name="Zhang G.-Q."/>
        </authorList>
    </citation>
    <scope>NUCLEOTIDE SEQUENCE</scope>
    <source>
        <tissue evidence="4">Leaf</tissue>
    </source>
</reference>
<dbReference type="GO" id="GO:0051747">
    <property type="term" value="F:cytosine C-5 DNA demethylase activity"/>
    <property type="evidence" value="ECO:0007669"/>
    <property type="project" value="TreeGrafter"/>
</dbReference>
<evidence type="ECO:0000256" key="2">
    <source>
        <dbReference type="PIRSR" id="PIRSR632852-1"/>
    </source>
</evidence>
<dbReference type="Pfam" id="PF13532">
    <property type="entry name" value="2OG-FeII_Oxy_2"/>
    <property type="match status" value="1"/>
</dbReference>
<organism evidence="4 5">
    <name type="scientific">Dendrobium nobile</name>
    <name type="common">Orchid</name>
    <dbReference type="NCBI Taxonomy" id="94219"/>
    <lineage>
        <taxon>Eukaryota</taxon>
        <taxon>Viridiplantae</taxon>
        <taxon>Streptophyta</taxon>
        <taxon>Embryophyta</taxon>
        <taxon>Tracheophyta</taxon>
        <taxon>Spermatophyta</taxon>
        <taxon>Magnoliopsida</taxon>
        <taxon>Liliopsida</taxon>
        <taxon>Asparagales</taxon>
        <taxon>Orchidaceae</taxon>
        <taxon>Epidendroideae</taxon>
        <taxon>Malaxideae</taxon>
        <taxon>Dendrobiinae</taxon>
        <taxon>Dendrobium</taxon>
    </lineage>
</organism>
<dbReference type="SMR" id="A0A8T3BIY6"/>
<dbReference type="PROSITE" id="PS51471">
    <property type="entry name" value="FE2OG_OXY"/>
    <property type="match status" value="1"/>
</dbReference>
<keyword evidence="5" id="KW-1185">Reference proteome</keyword>
<dbReference type="AlphaFoldDB" id="A0A8T3BIY6"/>
<dbReference type="GO" id="GO:0035516">
    <property type="term" value="F:broad specificity oxidative DNA demethylase activity"/>
    <property type="evidence" value="ECO:0007669"/>
    <property type="project" value="TreeGrafter"/>
</dbReference>
<evidence type="ECO:0000313" key="5">
    <source>
        <dbReference type="Proteomes" id="UP000829196"/>
    </source>
</evidence>
<dbReference type="InterPro" id="IPR032852">
    <property type="entry name" value="ALKBH2"/>
</dbReference>
<evidence type="ECO:0000256" key="1">
    <source>
        <dbReference type="ARBA" id="ARBA00007879"/>
    </source>
</evidence>
<comment type="caution">
    <text evidence="4">The sequence shown here is derived from an EMBL/GenBank/DDBJ whole genome shotgun (WGS) entry which is preliminary data.</text>
</comment>
<dbReference type="InterPro" id="IPR027450">
    <property type="entry name" value="AlkB-like"/>
</dbReference>
<evidence type="ECO:0000259" key="3">
    <source>
        <dbReference type="PROSITE" id="PS51471"/>
    </source>
</evidence>
<protein>
    <recommendedName>
        <fullName evidence="3">Fe2OG dioxygenase domain-containing protein</fullName>
    </recommendedName>
</protein>
<feature type="binding site" evidence="2">
    <location>
        <position position="225"/>
    </location>
    <ligand>
        <name>2-oxoglutarate</name>
        <dbReference type="ChEBI" id="CHEBI:16810"/>
    </ligand>
</feature>
<dbReference type="PANTHER" id="PTHR31573">
    <property type="entry name" value="ALPHA-KETOGLUTARATE-DEPENDENT DIOXYGENASE ALKB HOMOLOG 2"/>
    <property type="match status" value="1"/>
</dbReference>
<dbReference type="GO" id="GO:0006307">
    <property type="term" value="P:DNA alkylation repair"/>
    <property type="evidence" value="ECO:0007669"/>
    <property type="project" value="TreeGrafter"/>
</dbReference>
<feature type="domain" description="Fe2OG dioxygenase" evidence="3">
    <location>
        <begin position="129"/>
        <end position="246"/>
    </location>
</feature>
<dbReference type="GO" id="GO:0008198">
    <property type="term" value="F:ferrous iron binding"/>
    <property type="evidence" value="ECO:0007669"/>
    <property type="project" value="TreeGrafter"/>
</dbReference>
<dbReference type="EMBL" id="JAGYWB010000009">
    <property type="protein sequence ID" value="KAI0512240.1"/>
    <property type="molecule type" value="Genomic_DNA"/>
</dbReference>
<gene>
    <name evidence="4" type="ORF">KFK09_012878</name>
</gene>
<comment type="similarity">
    <text evidence="1">Belongs to the alkB family.</text>
</comment>
<feature type="binding site" evidence="2">
    <location>
        <position position="241"/>
    </location>
    <ligand>
        <name>2-oxoglutarate</name>
        <dbReference type="ChEBI" id="CHEBI:16810"/>
    </ligand>
</feature>
<dbReference type="Gene3D" id="2.60.120.590">
    <property type="entry name" value="Alpha-ketoglutarate-dependent dioxygenase AlkB-like"/>
    <property type="match status" value="1"/>
</dbReference>
<dbReference type="SUPFAM" id="SSF51197">
    <property type="entry name" value="Clavaminate synthase-like"/>
    <property type="match status" value="1"/>
</dbReference>